<feature type="chain" id="PRO_5030116227" evidence="10">
    <location>
        <begin position="31"/>
        <end position="1066"/>
    </location>
</feature>
<keyword evidence="3 8" id="KW-1134">Transmembrane beta strand</keyword>
<evidence type="ECO:0000313" key="13">
    <source>
        <dbReference type="EMBL" id="TYK33206.1"/>
    </source>
</evidence>
<keyword evidence="14" id="KW-1185">Reference proteome</keyword>
<organism evidence="13 14">
    <name type="scientific">Bacteroides pyogenes</name>
    <dbReference type="NCBI Taxonomy" id="310300"/>
    <lineage>
        <taxon>Bacteria</taxon>
        <taxon>Pseudomonadati</taxon>
        <taxon>Bacteroidota</taxon>
        <taxon>Bacteroidia</taxon>
        <taxon>Bacteroidales</taxon>
        <taxon>Bacteroidaceae</taxon>
        <taxon>Bacteroides</taxon>
    </lineage>
</organism>
<evidence type="ECO:0000259" key="12">
    <source>
        <dbReference type="Pfam" id="PF07715"/>
    </source>
</evidence>
<keyword evidence="10" id="KW-0732">Signal</keyword>
<keyword evidence="7 8" id="KW-0998">Cell outer membrane</keyword>
<name>A0A5D3EC67_9BACE</name>
<evidence type="ECO:0000313" key="14">
    <source>
        <dbReference type="Proteomes" id="UP000324383"/>
    </source>
</evidence>
<reference evidence="13 14" key="1">
    <citation type="submission" date="2019-07" db="EMBL/GenBank/DDBJ databases">
        <title>Draft Genome Sequences of Bacteroides pyogenes Strains Isolated from the Uterus Holstein Dairy Cows with Metritis.</title>
        <authorList>
            <person name="Cunha F."/>
            <person name="Galvao K.N."/>
            <person name="Jeon S.J."/>
            <person name="Jeong K.C."/>
        </authorList>
    </citation>
    <scope>NUCLEOTIDE SEQUENCE [LARGE SCALE GENOMIC DNA]</scope>
    <source>
        <strain evidence="13 14">KG-31</strain>
    </source>
</reference>
<dbReference type="AlphaFoldDB" id="A0A5D3EC67"/>
<evidence type="ECO:0000256" key="1">
    <source>
        <dbReference type="ARBA" id="ARBA00004571"/>
    </source>
</evidence>
<dbReference type="FunFam" id="2.170.130.10:FF:000003">
    <property type="entry name" value="SusC/RagA family TonB-linked outer membrane protein"/>
    <property type="match status" value="1"/>
</dbReference>
<gene>
    <name evidence="13" type="ORF">FNJ60_08800</name>
</gene>
<proteinExistence type="inferred from homology"/>
<dbReference type="EMBL" id="VKLW01000018">
    <property type="protein sequence ID" value="TYK33206.1"/>
    <property type="molecule type" value="Genomic_DNA"/>
</dbReference>
<dbReference type="PROSITE" id="PS52016">
    <property type="entry name" value="TONB_DEPENDENT_REC_3"/>
    <property type="match status" value="1"/>
</dbReference>
<feature type="domain" description="TonB-dependent receptor plug" evidence="12">
    <location>
        <begin position="137"/>
        <end position="243"/>
    </location>
</feature>
<dbReference type="RefSeq" id="WP_027324649.1">
    <property type="nucleotide sequence ID" value="NZ_CAMBON010000078.1"/>
</dbReference>
<keyword evidence="13" id="KW-0675">Receptor</keyword>
<evidence type="ECO:0000256" key="7">
    <source>
        <dbReference type="ARBA" id="ARBA00023237"/>
    </source>
</evidence>
<keyword evidence="5 9" id="KW-0798">TonB box</keyword>
<sequence>MRKKSLFFVLPRKLLWAVPVFLAFSGKANAIPYSPLPSVENVQQQEKVTVAGIVEDKSGPIIGANVLEKGTSNGTITDLDGKYSLKVSPNATLIIKFVGYKDVQVSVAGKKVINVTLVEDAKALDEVVVVGYGTQKKVNLTGSVSSINVGELAESRPITNISQALAGMAAGVQVSSANNQPGNDNATIKVRGQGTLNSSAPLIIIDGVEAGINTVNPQDIESMSVLKDAASAAIYGSRAANGVILITTKQGKAGDFKIEYNGYVSFESIRNTLTPVSDYAEYMELVNEGYGNSKLKKPFSEATIKLWREDAGKNPLLYPNTDWIKETFRSSTATNHVISMSGGSEKLRFYSSYGYNNDPGVMENSGFKKHNARLSIDANVKPWFKLGVQVSGYVSDMEPAAKYKDSGTVVDDIFTYAAATTPGMVFRAPDGRYGGMNSSEDAAQSASNNPLARLNSIAGNIRKNNFRSHFTGVLTPFTGFSITGTYSYEFVDEQVETKPVFIDKWNFQTETITSSNRGKTSIYNSNGKVERYFNDLVMRYETRLLEKKLGLNAMLGGSQELFRSKGFNARKFDMIDTGLDVIDAATGEASAGGSKTEWAMRSYFGRINMDWDNKYLLEVNLRADGSSRFLSNKRWGYFPSFSAAWRIDQEQFMENLVNKGLSNLKLRVSYGSLGNNSVGNYDALSLFSNKDKNGRLVSYVLNNSLAMGLVQAAIANSRLTWETTKVADFGLDFGLANHRLTGTIDYFHKRTTGILINLPAPDVHGIASIPKENSATVTNQGVEFTLGWQDKIKDFSYAVNANFTYVKNKVNKFKGKDVGGQAISGANLIWEGHSINSQYLLIVDRLLQTDEDMQLVQTMIDNAPLDENGNKKNPFAAFGTPQKGDLLYKDINHDGIIDNNDKKIVSDGPNPKYLFGVNLSAAWKGIDFSLLLQGSAGIKEFWMYTPYNTPSVRIGYQLNKKVTDGRWYEGRTNATYPRLLEYNNRVNMQTSNFYLENKAFVKIRNIQLGYTLPKTWTQQVHINRVRLYGSLENFFTFTKYNGFDPEVSSMNYPTMKQAVIGLNVTF</sequence>
<dbReference type="InterPro" id="IPR037066">
    <property type="entry name" value="Plug_dom_sf"/>
</dbReference>
<evidence type="ECO:0000259" key="11">
    <source>
        <dbReference type="Pfam" id="PF00593"/>
    </source>
</evidence>
<dbReference type="GO" id="GO:0009279">
    <property type="term" value="C:cell outer membrane"/>
    <property type="evidence" value="ECO:0007669"/>
    <property type="project" value="UniProtKB-SubCell"/>
</dbReference>
<dbReference type="InterPro" id="IPR012910">
    <property type="entry name" value="Plug_dom"/>
</dbReference>
<dbReference type="InterPro" id="IPR036942">
    <property type="entry name" value="Beta-barrel_TonB_sf"/>
</dbReference>
<dbReference type="Gene3D" id="2.170.130.10">
    <property type="entry name" value="TonB-dependent receptor, plug domain"/>
    <property type="match status" value="1"/>
</dbReference>
<accession>A0A5D3EC67</accession>
<keyword evidence="6 8" id="KW-0472">Membrane</keyword>
<keyword evidence="2 8" id="KW-0813">Transport</keyword>
<dbReference type="InterPro" id="IPR023996">
    <property type="entry name" value="TonB-dep_OMP_SusC/RagA"/>
</dbReference>
<dbReference type="Gene3D" id="2.40.170.20">
    <property type="entry name" value="TonB-dependent receptor, beta-barrel domain"/>
    <property type="match status" value="1"/>
</dbReference>
<dbReference type="Pfam" id="PF07715">
    <property type="entry name" value="Plug"/>
    <property type="match status" value="1"/>
</dbReference>
<dbReference type="Pfam" id="PF13715">
    <property type="entry name" value="CarbopepD_reg_2"/>
    <property type="match status" value="1"/>
</dbReference>
<dbReference type="InterPro" id="IPR023997">
    <property type="entry name" value="TonB-dep_OMP_SusC/RagA_CS"/>
</dbReference>
<evidence type="ECO:0000256" key="9">
    <source>
        <dbReference type="RuleBase" id="RU003357"/>
    </source>
</evidence>
<feature type="signal peptide" evidence="10">
    <location>
        <begin position="1"/>
        <end position="30"/>
    </location>
</feature>
<dbReference type="InterPro" id="IPR039426">
    <property type="entry name" value="TonB-dep_rcpt-like"/>
</dbReference>
<feature type="domain" description="TonB-dependent receptor-like beta-barrel" evidence="11">
    <location>
        <begin position="452"/>
        <end position="823"/>
    </location>
</feature>
<dbReference type="SUPFAM" id="SSF49464">
    <property type="entry name" value="Carboxypeptidase regulatory domain-like"/>
    <property type="match status" value="1"/>
</dbReference>
<dbReference type="InterPro" id="IPR000531">
    <property type="entry name" value="Beta-barrel_TonB"/>
</dbReference>
<evidence type="ECO:0000256" key="5">
    <source>
        <dbReference type="ARBA" id="ARBA00023077"/>
    </source>
</evidence>
<comment type="similarity">
    <text evidence="8 9">Belongs to the TonB-dependent receptor family.</text>
</comment>
<dbReference type="Pfam" id="PF00593">
    <property type="entry name" value="TonB_dep_Rec_b-barrel"/>
    <property type="match status" value="1"/>
</dbReference>
<evidence type="ECO:0000256" key="10">
    <source>
        <dbReference type="SAM" id="SignalP"/>
    </source>
</evidence>
<keyword evidence="4 8" id="KW-0812">Transmembrane</keyword>
<dbReference type="SUPFAM" id="SSF56935">
    <property type="entry name" value="Porins"/>
    <property type="match status" value="1"/>
</dbReference>
<evidence type="ECO:0000256" key="6">
    <source>
        <dbReference type="ARBA" id="ARBA00023136"/>
    </source>
</evidence>
<dbReference type="NCBIfam" id="TIGR04057">
    <property type="entry name" value="SusC_RagA_signa"/>
    <property type="match status" value="1"/>
</dbReference>
<comment type="caution">
    <text evidence="13">The sequence shown here is derived from an EMBL/GenBank/DDBJ whole genome shotgun (WGS) entry which is preliminary data.</text>
</comment>
<evidence type="ECO:0000256" key="2">
    <source>
        <dbReference type="ARBA" id="ARBA00022448"/>
    </source>
</evidence>
<protein>
    <submittedName>
        <fullName evidence="13">TonB-dependent receptor</fullName>
    </submittedName>
</protein>
<evidence type="ECO:0000256" key="3">
    <source>
        <dbReference type="ARBA" id="ARBA00022452"/>
    </source>
</evidence>
<dbReference type="InterPro" id="IPR008969">
    <property type="entry name" value="CarboxyPept-like_regulatory"/>
</dbReference>
<comment type="subcellular location">
    <subcellularLocation>
        <location evidence="1 8">Cell outer membrane</location>
        <topology evidence="1 8">Multi-pass membrane protein</topology>
    </subcellularLocation>
</comment>
<evidence type="ECO:0000256" key="8">
    <source>
        <dbReference type="PROSITE-ProRule" id="PRU01360"/>
    </source>
</evidence>
<dbReference type="Proteomes" id="UP000324383">
    <property type="component" value="Unassembled WGS sequence"/>
</dbReference>
<evidence type="ECO:0000256" key="4">
    <source>
        <dbReference type="ARBA" id="ARBA00022692"/>
    </source>
</evidence>
<dbReference type="NCBIfam" id="TIGR04056">
    <property type="entry name" value="OMP_RagA_SusC"/>
    <property type="match status" value="1"/>
</dbReference>